<evidence type="ECO:0000256" key="1">
    <source>
        <dbReference type="SAM" id="Phobius"/>
    </source>
</evidence>
<name>A0A7Y2WBV7_9GAMM</name>
<organism evidence="2 3">
    <name type="scientific">Acinetobacter terrae</name>
    <dbReference type="NCBI Taxonomy" id="2731247"/>
    <lineage>
        <taxon>Bacteria</taxon>
        <taxon>Pseudomonadati</taxon>
        <taxon>Pseudomonadota</taxon>
        <taxon>Gammaproteobacteria</taxon>
        <taxon>Moraxellales</taxon>
        <taxon>Moraxellaceae</taxon>
        <taxon>Acinetobacter</taxon>
        <taxon>Acinetobacter Taxon 24</taxon>
    </lineage>
</organism>
<keyword evidence="1" id="KW-0472">Membrane</keyword>
<proteinExistence type="predicted"/>
<protein>
    <submittedName>
        <fullName evidence="2">Uncharacterized protein</fullName>
    </submittedName>
</protein>
<comment type="caution">
    <text evidence="2">The sequence shown here is derived from an EMBL/GenBank/DDBJ whole genome shotgun (WGS) entry which is preliminary data.</text>
</comment>
<dbReference type="AlphaFoldDB" id="A0A7Y2WBV7"/>
<gene>
    <name evidence="2" type="ORF">HLH17_13910</name>
</gene>
<evidence type="ECO:0000313" key="2">
    <source>
        <dbReference type="EMBL" id="NNH78725.1"/>
    </source>
</evidence>
<accession>A0A7Y2WBV7</accession>
<feature type="transmembrane region" description="Helical" evidence="1">
    <location>
        <begin position="6"/>
        <end position="25"/>
    </location>
</feature>
<dbReference type="EMBL" id="JABERL010000051">
    <property type="protein sequence ID" value="NNH78725.1"/>
    <property type="molecule type" value="Genomic_DNA"/>
</dbReference>
<reference evidence="2 3" key="1">
    <citation type="submission" date="2020-04" db="EMBL/GenBank/DDBJ databases">
        <title>Acinetobacter Taxon 24.</title>
        <authorList>
            <person name="Nemec A."/>
            <person name="Radolfova-Krizova L."/>
            <person name="Higgins P.G."/>
            <person name="Spanelova P."/>
        </authorList>
    </citation>
    <scope>NUCLEOTIDE SEQUENCE [LARGE SCALE GENOMIC DNA]</scope>
    <source>
        <strain evidence="2 3">ANC 5380</strain>
    </source>
</reference>
<keyword evidence="1" id="KW-1133">Transmembrane helix</keyword>
<evidence type="ECO:0000313" key="3">
    <source>
        <dbReference type="Proteomes" id="UP000569202"/>
    </source>
</evidence>
<sequence length="163" mass="18943">MLSDLVPYALVFIFTAIPMGLIYWLHCKQKDKKEKQLLSDAKDRKLKKTQMVATGLVALSAVESRALMLPDADCKFFELLMDDSINKTFEDHNEIVNLILQHLTDEQIDDMFDDMKTVCTEIDIFENENMFSDSQDIFNHLNNDMIMNDDFSSFDHSFDDNKL</sequence>
<keyword evidence="1" id="KW-0812">Transmembrane</keyword>
<dbReference type="RefSeq" id="WP_171540988.1">
    <property type="nucleotide sequence ID" value="NZ_JABERL010000051.1"/>
</dbReference>
<dbReference type="Proteomes" id="UP000569202">
    <property type="component" value="Unassembled WGS sequence"/>
</dbReference>